<reference evidence="1 2" key="1">
    <citation type="submission" date="2017-11" db="EMBL/GenBank/DDBJ databases">
        <title>Bacillus camelliae sp. nov., isolated from pu'er tea.</title>
        <authorList>
            <person name="Niu L."/>
        </authorList>
    </citation>
    <scope>NUCLEOTIDE SEQUENCE [LARGE SCALE GENOMIC DNA]</scope>
    <source>
        <strain evidence="1 2">7578-1</strain>
    </source>
</reference>
<name>A0A2N3LLC5_9BACI</name>
<keyword evidence="2" id="KW-1185">Reference proteome</keyword>
<gene>
    <name evidence="1" type="ORF">CWO92_09090</name>
</gene>
<proteinExistence type="predicted"/>
<evidence type="ECO:0000313" key="2">
    <source>
        <dbReference type="Proteomes" id="UP000233440"/>
    </source>
</evidence>
<dbReference type="RefSeq" id="WP_101353894.1">
    <property type="nucleotide sequence ID" value="NZ_PIQO01000005.1"/>
</dbReference>
<evidence type="ECO:0000313" key="1">
    <source>
        <dbReference type="EMBL" id="PKR85339.1"/>
    </source>
</evidence>
<accession>A0A2N3LLC5</accession>
<dbReference type="OrthoDB" id="2433869at2"/>
<protein>
    <submittedName>
        <fullName evidence="1">Uncharacterized protein</fullName>
    </submittedName>
</protein>
<dbReference type="AlphaFoldDB" id="A0A2N3LLC5"/>
<dbReference type="Proteomes" id="UP000233440">
    <property type="component" value="Unassembled WGS sequence"/>
</dbReference>
<organism evidence="1 2">
    <name type="scientific">Heyndrickxia camelliae</name>
    <dbReference type="NCBI Taxonomy" id="1707093"/>
    <lineage>
        <taxon>Bacteria</taxon>
        <taxon>Bacillati</taxon>
        <taxon>Bacillota</taxon>
        <taxon>Bacilli</taxon>
        <taxon>Bacillales</taxon>
        <taxon>Bacillaceae</taxon>
        <taxon>Heyndrickxia</taxon>
    </lineage>
</organism>
<sequence length="394" mass="45608">MKRYISSIVIVAVLLLTLSTFYIYSAVSASPFPHFKIEKESGDAKEIRTLQITGGYGLGNGHENFNLSWNGTVYSSEVSFLDRFNNGTKRMKELRKQYKNFMRGKMEENSFYQDKVWLIYADTSSNWSGSTKNPYLEISLLKKKDKKNTKIHIPLSKQNHYVTVDDVQLVGKQLKIATQNTVASKENDFNEIHVYTVDITNQKLVKDETIQPGVSNQRLQKNTYINIQNLQDTNISDPSKYVLYNISLMKTTSRGRDQILNRELIAYNTETSKKELIKLPKTINIEELVSFHGDVIYFVTMNPNELKLTAYNFINQRVENEFSINRQNADTSIYAIKNEKLYLCIPYLQGKTAGVLNVYDVKTSKKLFQGNIVNVEKYKKWNRLSLDFYDMEID</sequence>
<dbReference type="EMBL" id="PIQO01000005">
    <property type="protein sequence ID" value="PKR85339.1"/>
    <property type="molecule type" value="Genomic_DNA"/>
</dbReference>
<comment type="caution">
    <text evidence="1">The sequence shown here is derived from an EMBL/GenBank/DDBJ whole genome shotgun (WGS) entry which is preliminary data.</text>
</comment>